<dbReference type="Gene3D" id="1.10.510.10">
    <property type="entry name" value="Transferase(Phosphotransferase) domain 1"/>
    <property type="match status" value="1"/>
</dbReference>
<dbReference type="SUPFAM" id="SSF56112">
    <property type="entry name" value="Protein kinase-like (PK-like)"/>
    <property type="match status" value="1"/>
</dbReference>
<name>A0ABR0BKF2_PURLI</name>
<gene>
    <name evidence="2" type="ORF">Purlil1_11326</name>
</gene>
<organism evidence="2 3">
    <name type="scientific">Purpureocillium lilacinum</name>
    <name type="common">Paecilomyces lilacinus</name>
    <dbReference type="NCBI Taxonomy" id="33203"/>
    <lineage>
        <taxon>Eukaryota</taxon>
        <taxon>Fungi</taxon>
        <taxon>Dikarya</taxon>
        <taxon>Ascomycota</taxon>
        <taxon>Pezizomycotina</taxon>
        <taxon>Sordariomycetes</taxon>
        <taxon>Hypocreomycetidae</taxon>
        <taxon>Hypocreales</taxon>
        <taxon>Ophiocordycipitaceae</taxon>
        <taxon>Purpureocillium</taxon>
    </lineage>
</organism>
<protein>
    <recommendedName>
        <fullName evidence="1">Protein kinase domain-containing protein</fullName>
    </recommendedName>
</protein>
<feature type="domain" description="Protein kinase" evidence="1">
    <location>
        <begin position="178"/>
        <end position="408"/>
    </location>
</feature>
<comment type="caution">
    <text evidence="2">The sequence shown here is derived from an EMBL/GenBank/DDBJ whole genome shotgun (WGS) entry which is preliminary data.</text>
</comment>
<sequence length="408" mass="45742">MGELVAWRLFPLMDWLEGSIDRKFYSTASSRDVSLCTKSCRVHLAPPGPRPTSKSSMSRPSKCLFPEHPPPPLPCDNRALSLQMTELPVPYKIQGWDTGDDHFDISICVNGFRFTTTVSPDCFVDSPRAIEHFREIFELIKTDDDDSSEVWDYAEQIADVFLPEFERLAPPRPHKAKLTLADLAVRGSFVCQYQVVEEKPFAVAVTERVPFSDEDSFYDTNPRQVFVKGRALFYKPCWSPYDAVDEVAKYSRIHTSGLCTQQLSTSRLFGVVTGRGGLAKGLLYEWIETRDAGTLALIIGADTPLTLREKWAAQIRNAVTGLHTLGIVWGDVKPENVLIDTNDNAIVIDLEGGTTRGWVDRDVSGTVEGDLQGLEKMVDFIFNDESPLRLGRGHGEDHMNRSPRSEIL</sequence>
<accession>A0ABR0BKF2</accession>
<evidence type="ECO:0000259" key="1">
    <source>
        <dbReference type="PROSITE" id="PS50011"/>
    </source>
</evidence>
<dbReference type="EMBL" id="JAWRVI010000066">
    <property type="protein sequence ID" value="KAK4082103.1"/>
    <property type="molecule type" value="Genomic_DNA"/>
</dbReference>
<reference evidence="2 3" key="1">
    <citation type="journal article" date="2024" name="Microbiol. Resour. Announc.">
        <title>Genome annotations for the ascomycete fungi Trichoderma harzianum, Trichoderma aggressivum, and Purpureocillium lilacinum.</title>
        <authorList>
            <person name="Beijen E.P.W."/>
            <person name="Ohm R.A."/>
        </authorList>
    </citation>
    <scope>NUCLEOTIDE SEQUENCE [LARGE SCALE GENOMIC DNA]</scope>
    <source>
        <strain evidence="2 3">CBS 150709</strain>
    </source>
</reference>
<keyword evidence="3" id="KW-1185">Reference proteome</keyword>
<dbReference type="InterPro" id="IPR011009">
    <property type="entry name" value="Kinase-like_dom_sf"/>
</dbReference>
<evidence type="ECO:0000313" key="3">
    <source>
        <dbReference type="Proteomes" id="UP001287286"/>
    </source>
</evidence>
<evidence type="ECO:0000313" key="2">
    <source>
        <dbReference type="EMBL" id="KAK4082103.1"/>
    </source>
</evidence>
<dbReference type="Proteomes" id="UP001287286">
    <property type="component" value="Unassembled WGS sequence"/>
</dbReference>
<dbReference type="InterPro" id="IPR000719">
    <property type="entry name" value="Prot_kinase_dom"/>
</dbReference>
<dbReference type="PROSITE" id="PS50011">
    <property type="entry name" value="PROTEIN_KINASE_DOM"/>
    <property type="match status" value="1"/>
</dbReference>
<proteinExistence type="predicted"/>